<dbReference type="PROSITE" id="PS51318">
    <property type="entry name" value="TAT"/>
    <property type="match status" value="1"/>
</dbReference>
<name>A0ABT8A9H5_9PROT</name>
<dbReference type="EMBL" id="JAUFPN010000165">
    <property type="protein sequence ID" value="MDN3566071.1"/>
    <property type="molecule type" value="Genomic_DNA"/>
</dbReference>
<keyword evidence="4" id="KW-1185">Reference proteome</keyword>
<dbReference type="InterPro" id="IPR013320">
    <property type="entry name" value="ConA-like_dom_sf"/>
</dbReference>
<dbReference type="Proteomes" id="UP001529369">
    <property type="component" value="Unassembled WGS sequence"/>
</dbReference>
<reference evidence="4" key="1">
    <citation type="journal article" date="2019" name="Int. J. Syst. Evol. Microbiol.">
        <title>The Global Catalogue of Microorganisms (GCM) 10K type strain sequencing project: providing services to taxonomists for standard genome sequencing and annotation.</title>
        <authorList>
            <consortium name="The Broad Institute Genomics Platform"/>
            <consortium name="The Broad Institute Genome Sequencing Center for Infectious Disease"/>
            <person name="Wu L."/>
            <person name="Ma J."/>
        </authorList>
    </citation>
    <scope>NUCLEOTIDE SEQUENCE [LARGE SCALE GENOMIC DNA]</scope>
    <source>
        <strain evidence="4">CECT 7131</strain>
    </source>
</reference>
<evidence type="ECO:0000313" key="3">
    <source>
        <dbReference type="EMBL" id="MDN3566071.1"/>
    </source>
</evidence>
<dbReference type="PROSITE" id="PS51762">
    <property type="entry name" value="GH16_2"/>
    <property type="match status" value="1"/>
</dbReference>
<gene>
    <name evidence="3" type="ORF">QWZ14_17010</name>
</gene>
<organism evidence="3 4">
    <name type="scientific">Paeniroseomonas aquatica</name>
    <dbReference type="NCBI Taxonomy" id="373043"/>
    <lineage>
        <taxon>Bacteria</taxon>
        <taxon>Pseudomonadati</taxon>
        <taxon>Pseudomonadota</taxon>
        <taxon>Alphaproteobacteria</taxon>
        <taxon>Acetobacterales</taxon>
        <taxon>Acetobacteraceae</taxon>
        <taxon>Paeniroseomonas</taxon>
    </lineage>
</organism>
<comment type="similarity">
    <text evidence="1">Belongs to the glycosyl hydrolase 16 family.</text>
</comment>
<dbReference type="RefSeq" id="WP_290317963.1">
    <property type="nucleotide sequence ID" value="NZ_JAUFPN010000165.1"/>
</dbReference>
<accession>A0ABT8A9H5</accession>
<sequence length="315" mass="35002">MQQMTWPRRDLLKTPFLGAAMAAATGAPGQAQTLGRPAASDDPTRGRTLAFNENFKRLDTALWDAGPKATASAQGFYGRSAFARLSGEAGFNPYRIVADPLATDGTALQIGARYIGRTLDIPNYYGNATADYQWVSGNLQTASRDGSIRAGWRNGYFEARMRFPAHPLTWPAFWLLNKNSILNPATSIEVDIVEHKGFEQRLYGTYLHEWGDPGQVHQGSGVTPGVDLTSGYFRYGFLIDGERCAPLFERRRVLDSETGRPIGWPLGRAAEMDRSGDVFWPLLTLALRTDVPFPAPLQEKDRETSMRVDYVRVYT</sequence>
<protein>
    <submittedName>
        <fullName evidence="3">Family 16 glycosylhydrolase</fullName>
    </submittedName>
</protein>
<evidence type="ECO:0000313" key="4">
    <source>
        <dbReference type="Proteomes" id="UP001529369"/>
    </source>
</evidence>
<proteinExistence type="inferred from homology"/>
<feature type="domain" description="GH16" evidence="2">
    <location>
        <begin position="61"/>
        <end position="315"/>
    </location>
</feature>
<dbReference type="Gene3D" id="2.60.120.200">
    <property type="match status" value="1"/>
</dbReference>
<evidence type="ECO:0000259" key="2">
    <source>
        <dbReference type="PROSITE" id="PS51762"/>
    </source>
</evidence>
<dbReference type="InterPro" id="IPR006311">
    <property type="entry name" value="TAT_signal"/>
</dbReference>
<dbReference type="SUPFAM" id="SSF49899">
    <property type="entry name" value="Concanavalin A-like lectins/glucanases"/>
    <property type="match status" value="1"/>
</dbReference>
<evidence type="ECO:0000256" key="1">
    <source>
        <dbReference type="ARBA" id="ARBA00006865"/>
    </source>
</evidence>
<dbReference type="InterPro" id="IPR000757">
    <property type="entry name" value="Beta-glucanase-like"/>
</dbReference>
<comment type="caution">
    <text evidence="3">The sequence shown here is derived from an EMBL/GenBank/DDBJ whole genome shotgun (WGS) entry which is preliminary data.</text>
</comment>